<comment type="caution">
    <text evidence="1">The sequence shown here is derived from an EMBL/GenBank/DDBJ whole genome shotgun (WGS) entry which is preliminary data.</text>
</comment>
<dbReference type="EMBL" id="JAVXUO010001438">
    <property type="protein sequence ID" value="KAK2982350.1"/>
    <property type="molecule type" value="Genomic_DNA"/>
</dbReference>
<evidence type="ECO:0000313" key="1">
    <source>
        <dbReference type="EMBL" id="KAK2982350.1"/>
    </source>
</evidence>
<sequence length="129" mass="14520">MMQECSEPQRHEIVTLTDKSDKILSVETFCCKLLLLNVHGVGETRQTGSIRSQRNSPVPASRGFGPAVFSVEAPSIRIEASQPWTKQSWKCILSKPGATLRSDWKWDLTVDWTIDSARAHRRLNKILTG</sequence>
<name>A0AA88UF92_9ASTE</name>
<evidence type="ECO:0000313" key="2">
    <source>
        <dbReference type="Proteomes" id="UP001187471"/>
    </source>
</evidence>
<keyword evidence="2" id="KW-1185">Reference proteome</keyword>
<protein>
    <submittedName>
        <fullName evidence="1">Uncharacterized protein</fullName>
    </submittedName>
</protein>
<dbReference type="AlphaFoldDB" id="A0AA88UF92"/>
<dbReference type="Proteomes" id="UP001187471">
    <property type="component" value="Unassembled WGS sequence"/>
</dbReference>
<organism evidence="1 2">
    <name type="scientific">Escallonia rubra</name>
    <dbReference type="NCBI Taxonomy" id="112253"/>
    <lineage>
        <taxon>Eukaryota</taxon>
        <taxon>Viridiplantae</taxon>
        <taxon>Streptophyta</taxon>
        <taxon>Embryophyta</taxon>
        <taxon>Tracheophyta</taxon>
        <taxon>Spermatophyta</taxon>
        <taxon>Magnoliopsida</taxon>
        <taxon>eudicotyledons</taxon>
        <taxon>Gunneridae</taxon>
        <taxon>Pentapetalae</taxon>
        <taxon>asterids</taxon>
        <taxon>campanulids</taxon>
        <taxon>Escalloniales</taxon>
        <taxon>Escalloniaceae</taxon>
        <taxon>Escallonia</taxon>
    </lineage>
</organism>
<accession>A0AA88UF92</accession>
<reference evidence="1" key="1">
    <citation type="submission" date="2022-12" db="EMBL/GenBank/DDBJ databases">
        <title>Draft genome assemblies for two species of Escallonia (Escalloniales).</title>
        <authorList>
            <person name="Chanderbali A."/>
            <person name="Dervinis C."/>
            <person name="Anghel I."/>
            <person name="Soltis D."/>
            <person name="Soltis P."/>
            <person name="Zapata F."/>
        </authorList>
    </citation>
    <scope>NUCLEOTIDE SEQUENCE</scope>
    <source>
        <strain evidence="1">UCBG92.1500</strain>
        <tissue evidence="1">Leaf</tissue>
    </source>
</reference>
<proteinExistence type="predicted"/>
<gene>
    <name evidence="1" type="ORF">RJ640_009047</name>
</gene>